<dbReference type="AlphaFoldDB" id="A0A401TH34"/>
<feature type="non-terminal residue" evidence="2">
    <location>
        <position position="56"/>
    </location>
</feature>
<keyword evidence="3" id="KW-1185">Reference proteome</keyword>
<sequence>MRRQWGVERDGQRVREKRETEWVRGSREWAREGVRKGTGRDEKDGEREGVDRPRGA</sequence>
<accession>A0A401TH34</accession>
<evidence type="ECO:0000313" key="3">
    <source>
        <dbReference type="Proteomes" id="UP000287033"/>
    </source>
</evidence>
<reference evidence="2 3" key="1">
    <citation type="journal article" date="2018" name="Nat. Ecol. Evol.">
        <title>Shark genomes provide insights into elasmobranch evolution and the origin of vertebrates.</title>
        <authorList>
            <person name="Hara Y"/>
            <person name="Yamaguchi K"/>
            <person name="Onimaru K"/>
            <person name="Kadota M"/>
            <person name="Koyanagi M"/>
            <person name="Keeley SD"/>
            <person name="Tatsumi K"/>
            <person name="Tanaka K"/>
            <person name="Motone F"/>
            <person name="Kageyama Y"/>
            <person name="Nozu R"/>
            <person name="Adachi N"/>
            <person name="Nishimura O"/>
            <person name="Nakagawa R"/>
            <person name="Tanegashima C"/>
            <person name="Kiyatake I"/>
            <person name="Matsumoto R"/>
            <person name="Murakumo K"/>
            <person name="Nishida K"/>
            <person name="Terakita A"/>
            <person name="Kuratani S"/>
            <person name="Sato K"/>
            <person name="Hyodo S Kuraku.S."/>
        </authorList>
    </citation>
    <scope>NUCLEOTIDE SEQUENCE [LARGE SCALE GENOMIC DNA]</scope>
</reference>
<evidence type="ECO:0000313" key="2">
    <source>
        <dbReference type="EMBL" id="GCC41952.1"/>
    </source>
</evidence>
<dbReference type="Proteomes" id="UP000287033">
    <property type="component" value="Unassembled WGS sequence"/>
</dbReference>
<feature type="region of interest" description="Disordered" evidence="1">
    <location>
        <begin position="27"/>
        <end position="56"/>
    </location>
</feature>
<dbReference type="EMBL" id="BEZZ01062299">
    <property type="protein sequence ID" value="GCC41952.1"/>
    <property type="molecule type" value="Genomic_DNA"/>
</dbReference>
<comment type="caution">
    <text evidence="2">The sequence shown here is derived from an EMBL/GenBank/DDBJ whole genome shotgun (WGS) entry which is preliminary data.</text>
</comment>
<proteinExistence type="predicted"/>
<protein>
    <submittedName>
        <fullName evidence="2">Uncharacterized protein</fullName>
    </submittedName>
</protein>
<name>A0A401TH34_CHIPU</name>
<organism evidence="2 3">
    <name type="scientific">Chiloscyllium punctatum</name>
    <name type="common">Brownbanded bambooshark</name>
    <name type="synonym">Hemiscyllium punctatum</name>
    <dbReference type="NCBI Taxonomy" id="137246"/>
    <lineage>
        <taxon>Eukaryota</taxon>
        <taxon>Metazoa</taxon>
        <taxon>Chordata</taxon>
        <taxon>Craniata</taxon>
        <taxon>Vertebrata</taxon>
        <taxon>Chondrichthyes</taxon>
        <taxon>Elasmobranchii</taxon>
        <taxon>Galeomorphii</taxon>
        <taxon>Galeoidea</taxon>
        <taxon>Orectolobiformes</taxon>
        <taxon>Hemiscylliidae</taxon>
        <taxon>Chiloscyllium</taxon>
    </lineage>
</organism>
<gene>
    <name evidence="2" type="ORF">chiPu_0025624</name>
</gene>
<evidence type="ECO:0000256" key="1">
    <source>
        <dbReference type="SAM" id="MobiDB-lite"/>
    </source>
</evidence>